<dbReference type="STRING" id="641025.SAMN05421507_11331"/>
<gene>
    <name evidence="1" type="ORF">SAMN05421507_11331</name>
</gene>
<evidence type="ECO:0000313" key="1">
    <source>
        <dbReference type="EMBL" id="SDP71178.1"/>
    </source>
</evidence>
<dbReference type="Proteomes" id="UP000199691">
    <property type="component" value="Unassembled WGS sequence"/>
</dbReference>
<name>A0A1H0UZ32_9PSEU</name>
<dbReference type="InterPro" id="IPR046000">
    <property type="entry name" value="DUF5956"/>
</dbReference>
<dbReference type="RefSeq" id="WP_090101247.1">
    <property type="nucleotide sequence ID" value="NZ_FNIX01000013.1"/>
</dbReference>
<dbReference type="AlphaFoldDB" id="A0A1H0UZ32"/>
<evidence type="ECO:0000313" key="2">
    <source>
        <dbReference type="Proteomes" id="UP000199691"/>
    </source>
</evidence>
<organism evidence="1 2">
    <name type="scientific">Lentzea jiangxiensis</name>
    <dbReference type="NCBI Taxonomy" id="641025"/>
    <lineage>
        <taxon>Bacteria</taxon>
        <taxon>Bacillati</taxon>
        <taxon>Actinomycetota</taxon>
        <taxon>Actinomycetes</taxon>
        <taxon>Pseudonocardiales</taxon>
        <taxon>Pseudonocardiaceae</taxon>
        <taxon>Lentzea</taxon>
    </lineage>
</organism>
<reference evidence="2" key="1">
    <citation type="submission" date="2016-10" db="EMBL/GenBank/DDBJ databases">
        <authorList>
            <person name="Varghese N."/>
            <person name="Submissions S."/>
        </authorList>
    </citation>
    <scope>NUCLEOTIDE SEQUENCE [LARGE SCALE GENOMIC DNA]</scope>
    <source>
        <strain evidence="2">CGMCC 4.6609</strain>
    </source>
</reference>
<proteinExistence type="predicted"/>
<dbReference type="EMBL" id="FNIX01000013">
    <property type="protein sequence ID" value="SDP71178.1"/>
    <property type="molecule type" value="Genomic_DNA"/>
</dbReference>
<dbReference type="OrthoDB" id="4476365at2"/>
<keyword evidence="2" id="KW-1185">Reference proteome</keyword>
<accession>A0A1H0UZ32</accession>
<protein>
    <submittedName>
        <fullName evidence="1">Uncharacterized protein</fullName>
    </submittedName>
</protein>
<sequence length="139" mass="15339">MSGWNLFLVVDAEPVELSRDGAPDTRVVLLGERRMLALPDNGYQLLLAWVAGPRRVVRTPAPVHPDQDLVDTFVNSYLVDAGAPPRPRGFAWYLDLPDGLDPADVWRAVDDGAVQGMPVDLLRVRAAVERGVRALFRNV</sequence>
<dbReference type="Pfam" id="PF19381">
    <property type="entry name" value="DUF5956"/>
    <property type="match status" value="2"/>
</dbReference>